<evidence type="ECO:0000256" key="2">
    <source>
        <dbReference type="SAM" id="Phobius"/>
    </source>
</evidence>
<feature type="compositionally biased region" description="Low complexity" evidence="1">
    <location>
        <begin position="531"/>
        <end position="546"/>
    </location>
</feature>
<feature type="region of interest" description="Disordered" evidence="1">
    <location>
        <begin position="526"/>
        <end position="553"/>
    </location>
</feature>
<name>A0A2M7BSZ0_9BACT</name>
<dbReference type="AlphaFoldDB" id="A0A2M7BSZ0"/>
<keyword evidence="2" id="KW-0812">Transmembrane</keyword>
<keyword evidence="2" id="KW-0472">Membrane</keyword>
<evidence type="ECO:0000313" key="3">
    <source>
        <dbReference type="EMBL" id="PIV08591.1"/>
    </source>
</evidence>
<gene>
    <name evidence="3" type="ORF">COS52_01890</name>
</gene>
<proteinExistence type="predicted"/>
<feature type="non-terminal residue" evidence="3">
    <location>
        <position position="583"/>
    </location>
</feature>
<sequence>MFVCITAGEDTHCSAGGDGSTDELLFGSKEHYNKMLDMIGEDGKGNVGYVGGVVEGTGYSNQSPPPQTDNNAGNPQFTSDVTWGDAYYPGVTHQWSWVQVAAPIVEDGEGAGAGAGGALQQGTTPFDQEQLILDTKECAIIGWDPRGVVFDVNTLLPVKGISVELSKLNPVNDTYEIVPNGLFLINPSSTSHPGKENGQYSFFVDTGWYKLKLINPERQIVSLTSSQLETATKLGIDNIYIEDEAIEEVIVDGIGIVKIANIPVDITDESLLVKELAIMDNVAPTLEGNGIRLFGRVSHPKTKMIITKDMMDGTGAIKQFVTTDYTDGLGEYPNKLISQTVVSAEPLVFQNATLTFELNSFYTTGVFTQKEQGGNKVARFLKEVWGGVLKKLEARAAVTPKNTIVIKPIPLYIEGIAYDTNGVTIPKAIVGLYPFYSEKPYYLTVADENGRYKIGSQHIPRFEYKLRYKKATGEVVVIDMSTFIKQNAKLIIKEGIKPFVAKKTTLAEDKKIQDYFTNVTTPIELKAPNKPSTSSRNPSVSSTPQTGTGGGTTGAGRQGIVMAVVAIIVLIMIGVGAFIMMKS</sequence>
<comment type="caution">
    <text evidence="3">The sequence shown here is derived from an EMBL/GenBank/DDBJ whole genome shotgun (WGS) entry which is preliminary data.</text>
</comment>
<feature type="compositionally biased region" description="Polar residues" evidence="1">
    <location>
        <begin position="68"/>
        <end position="78"/>
    </location>
</feature>
<dbReference type="EMBL" id="PEVA01000077">
    <property type="protein sequence ID" value="PIV08591.1"/>
    <property type="molecule type" value="Genomic_DNA"/>
</dbReference>
<organism evidence="3 4">
    <name type="scientific">Candidatus Roizmanbacteria bacterium CG03_land_8_20_14_0_80_39_12</name>
    <dbReference type="NCBI Taxonomy" id="1974847"/>
    <lineage>
        <taxon>Bacteria</taxon>
        <taxon>Candidatus Roizmaniibacteriota</taxon>
    </lineage>
</organism>
<keyword evidence="2" id="KW-1133">Transmembrane helix</keyword>
<feature type="region of interest" description="Disordered" evidence="1">
    <location>
        <begin position="56"/>
        <end position="78"/>
    </location>
</feature>
<feature type="transmembrane region" description="Helical" evidence="2">
    <location>
        <begin position="560"/>
        <end position="581"/>
    </location>
</feature>
<protein>
    <submittedName>
        <fullName evidence="3">Uncharacterized protein</fullName>
    </submittedName>
</protein>
<evidence type="ECO:0000256" key="1">
    <source>
        <dbReference type="SAM" id="MobiDB-lite"/>
    </source>
</evidence>
<evidence type="ECO:0000313" key="4">
    <source>
        <dbReference type="Proteomes" id="UP000230119"/>
    </source>
</evidence>
<dbReference type="Proteomes" id="UP000230119">
    <property type="component" value="Unassembled WGS sequence"/>
</dbReference>
<reference evidence="4" key="1">
    <citation type="submission" date="2017-09" db="EMBL/GenBank/DDBJ databases">
        <title>Depth-based differentiation of microbial function through sediment-hosted aquifers and enrichment of novel symbionts in the deep terrestrial subsurface.</title>
        <authorList>
            <person name="Probst A.J."/>
            <person name="Ladd B."/>
            <person name="Jarett J.K."/>
            <person name="Geller-Mcgrath D.E."/>
            <person name="Sieber C.M.K."/>
            <person name="Emerson J.B."/>
            <person name="Anantharaman K."/>
            <person name="Thomas B.C."/>
            <person name="Malmstrom R."/>
            <person name="Stieglmeier M."/>
            <person name="Klingl A."/>
            <person name="Woyke T."/>
            <person name="Ryan C.M."/>
            <person name="Banfield J.F."/>
        </authorList>
    </citation>
    <scope>NUCLEOTIDE SEQUENCE [LARGE SCALE GENOMIC DNA]</scope>
</reference>
<accession>A0A2M7BSZ0</accession>